<keyword evidence="1" id="KW-0378">Hydrolase</keyword>
<proteinExistence type="predicted"/>
<dbReference type="GO" id="GO:0000175">
    <property type="term" value="F:3'-5'-RNA exonuclease activity"/>
    <property type="evidence" value="ECO:0007669"/>
    <property type="project" value="InterPro"/>
</dbReference>
<evidence type="ECO:0000313" key="2">
    <source>
        <dbReference type="EMBL" id="KAJ8381319.1"/>
    </source>
</evidence>
<gene>
    <name evidence="2" type="ORF">SKAU_G00020970</name>
</gene>
<dbReference type="PANTHER" id="PTHR11046">
    <property type="entry name" value="OLIGORIBONUCLEASE, MITOCHONDRIAL"/>
    <property type="match status" value="1"/>
</dbReference>
<dbReference type="AlphaFoldDB" id="A0A9Q1GBV7"/>
<sequence length="250" mass="28414">MPLDNELTAKIFGEVENAEENAFTQLAIELISAEMLIVLQRQASIQLPGGKHWEPSTPVQQMAKTVPKTNMLGECDMAVLDNLLRSKPSISSHNLETLVMWWQNKPSHYLDSLSPAERTKVLEKMAMKIQSKEAKDAALRATKIRLTQDVTKWGGAWSKEEVQSRLDEIGSGQWREALLAQIRFQKTVLNSAGERHLFQESREKRKYTVEELKRNLMSILEANFNVPQIPQPGGLAYRSREERQVVVSDC</sequence>
<reference evidence="2" key="1">
    <citation type="journal article" date="2023" name="Science">
        <title>Genome structures resolve the early diversification of teleost fishes.</title>
        <authorList>
            <person name="Parey E."/>
            <person name="Louis A."/>
            <person name="Montfort J."/>
            <person name="Bouchez O."/>
            <person name="Roques C."/>
            <person name="Iampietro C."/>
            <person name="Lluch J."/>
            <person name="Castinel A."/>
            <person name="Donnadieu C."/>
            <person name="Desvignes T."/>
            <person name="Floi Bucao C."/>
            <person name="Jouanno E."/>
            <person name="Wen M."/>
            <person name="Mejri S."/>
            <person name="Dirks R."/>
            <person name="Jansen H."/>
            <person name="Henkel C."/>
            <person name="Chen W.J."/>
            <person name="Zahm M."/>
            <person name="Cabau C."/>
            <person name="Klopp C."/>
            <person name="Thompson A.W."/>
            <person name="Robinson-Rechavi M."/>
            <person name="Braasch I."/>
            <person name="Lecointre G."/>
            <person name="Bobe J."/>
            <person name="Postlethwait J.H."/>
            <person name="Berthelot C."/>
            <person name="Roest Crollius H."/>
            <person name="Guiguen Y."/>
        </authorList>
    </citation>
    <scope>NUCLEOTIDE SEQUENCE</scope>
    <source>
        <strain evidence="2">WJC10195</strain>
    </source>
</reference>
<name>A0A9Q1GBV7_SYNKA</name>
<keyword evidence="3" id="KW-1185">Reference proteome</keyword>
<dbReference type="OrthoDB" id="10067847at2759"/>
<organism evidence="2 3">
    <name type="scientific">Synaphobranchus kaupii</name>
    <name type="common">Kaup's arrowtooth eel</name>
    <dbReference type="NCBI Taxonomy" id="118154"/>
    <lineage>
        <taxon>Eukaryota</taxon>
        <taxon>Metazoa</taxon>
        <taxon>Chordata</taxon>
        <taxon>Craniata</taxon>
        <taxon>Vertebrata</taxon>
        <taxon>Euteleostomi</taxon>
        <taxon>Actinopterygii</taxon>
        <taxon>Neopterygii</taxon>
        <taxon>Teleostei</taxon>
        <taxon>Anguilliformes</taxon>
        <taxon>Synaphobranchidae</taxon>
        <taxon>Synaphobranchus</taxon>
    </lineage>
</organism>
<protein>
    <submittedName>
        <fullName evidence="2">Uncharacterized protein</fullName>
    </submittedName>
</protein>
<comment type="caution">
    <text evidence="2">The sequence shown here is derived from an EMBL/GenBank/DDBJ whole genome shotgun (WGS) entry which is preliminary data.</text>
</comment>
<keyword evidence="1" id="KW-0540">Nuclease</keyword>
<evidence type="ECO:0000313" key="3">
    <source>
        <dbReference type="Proteomes" id="UP001152622"/>
    </source>
</evidence>
<dbReference type="InterPro" id="IPR022894">
    <property type="entry name" value="Oligoribonuclease"/>
</dbReference>
<dbReference type="EMBL" id="JAINUF010000001">
    <property type="protein sequence ID" value="KAJ8381319.1"/>
    <property type="molecule type" value="Genomic_DNA"/>
</dbReference>
<evidence type="ECO:0000256" key="1">
    <source>
        <dbReference type="ARBA" id="ARBA00022722"/>
    </source>
</evidence>
<dbReference type="PANTHER" id="PTHR11046:SF25">
    <property type="match status" value="1"/>
</dbReference>
<dbReference type="Proteomes" id="UP001152622">
    <property type="component" value="Chromosome 1"/>
</dbReference>
<accession>A0A9Q1GBV7</accession>